<dbReference type="PANTHER" id="PTHR43048:SF3">
    <property type="entry name" value="METHYLMALONYL-COA EPIMERASE, MITOCHONDRIAL"/>
    <property type="match status" value="1"/>
</dbReference>
<dbReference type="PROSITE" id="PS51819">
    <property type="entry name" value="VOC"/>
    <property type="match status" value="1"/>
</dbReference>
<gene>
    <name evidence="3" type="primary">MCEE</name>
    <name evidence="3" type="ORF">CM83_1285</name>
    <name evidence="4" type="ORF">g.3230</name>
</gene>
<dbReference type="Gene3D" id="3.10.180.10">
    <property type="entry name" value="2,3-Dihydroxybiphenyl 1,2-Dioxygenase, domain 1"/>
    <property type="match status" value="1"/>
</dbReference>
<feature type="domain" description="VOC" evidence="2">
    <location>
        <begin position="17"/>
        <end position="111"/>
    </location>
</feature>
<name>A0A0A9YFW7_LYGHE</name>
<dbReference type="SUPFAM" id="SSF54593">
    <property type="entry name" value="Glyoxalase/Bleomycin resistance protein/Dihydroxybiphenyl dioxygenase"/>
    <property type="match status" value="1"/>
</dbReference>
<evidence type="ECO:0000259" key="2">
    <source>
        <dbReference type="PROSITE" id="PS51819"/>
    </source>
</evidence>
<dbReference type="EMBL" id="GBHO01013078">
    <property type="protein sequence ID" value="JAG30526.1"/>
    <property type="molecule type" value="Transcribed_RNA"/>
</dbReference>
<keyword evidence="1" id="KW-0479">Metal-binding</keyword>
<evidence type="ECO:0000313" key="3">
    <source>
        <dbReference type="EMBL" id="JAG30526.1"/>
    </source>
</evidence>
<dbReference type="InterPro" id="IPR029068">
    <property type="entry name" value="Glyas_Bleomycin-R_OHBP_Dase"/>
</dbReference>
<dbReference type="InterPro" id="IPR051785">
    <property type="entry name" value="MMCE/EMCE_epimerase"/>
</dbReference>
<dbReference type="GO" id="GO:0046872">
    <property type="term" value="F:metal ion binding"/>
    <property type="evidence" value="ECO:0007669"/>
    <property type="project" value="UniProtKB-KW"/>
</dbReference>
<dbReference type="EMBL" id="GDHC01019697">
    <property type="protein sequence ID" value="JAP98931.1"/>
    <property type="molecule type" value="Transcribed_RNA"/>
</dbReference>
<evidence type="ECO:0000313" key="4">
    <source>
        <dbReference type="EMBL" id="JAP98931.1"/>
    </source>
</evidence>
<reference evidence="3" key="1">
    <citation type="journal article" date="2014" name="PLoS ONE">
        <title>Transcriptome-Based Identification of ABC Transporters in the Western Tarnished Plant Bug Lygus hesperus.</title>
        <authorList>
            <person name="Hull J.J."/>
            <person name="Chaney K."/>
            <person name="Geib S.M."/>
            <person name="Fabrick J.A."/>
            <person name="Brent C.S."/>
            <person name="Walsh D."/>
            <person name="Lavine L.C."/>
        </authorList>
    </citation>
    <scope>NUCLEOTIDE SEQUENCE</scope>
</reference>
<proteinExistence type="predicted"/>
<accession>A0A0A9YFW7</accession>
<dbReference type="GO" id="GO:0046491">
    <property type="term" value="P:L-methylmalonyl-CoA metabolic process"/>
    <property type="evidence" value="ECO:0007669"/>
    <property type="project" value="TreeGrafter"/>
</dbReference>
<reference evidence="4" key="3">
    <citation type="journal article" date="2016" name="Gigascience">
        <title>De novo construction of an expanded transcriptome assembly for the western tarnished plant bug, Lygus hesperus.</title>
        <authorList>
            <person name="Tassone E.E."/>
            <person name="Geib S.M."/>
            <person name="Hall B."/>
            <person name="Fabrick J.A."/>
            <person name="Brent C.S."/>
            <person name="Hull J.J."/>
        </authorList>
    </citation>
    <scope>NUCLEOTIDE SEQUENCE</scope>
</reference>
<protein>
    <submittedName>
        <fullName evidence="3">Methylmalonyl-CoA epimerase, mitochondrial</fullName>
    </submittedName>
</protein>
<dbReference type="GO" id="GO:0005739">
    <property type="term" value="C:mitochondrion"/>
    <property type="evidence" value="ECO:0007669"/>
    <property type="project" value="TreeGrafter"/>
</dbReference>
<sequence>MFRRCATALALPANLGRLNHIAIAVPASRDITEAANIYKIMFGAQISEPVPQHEHGVTTVFVQLPNSKVELLHPLGDKSPITGFLEKNKLGGMHHICLETANLAESIKTAK</sequence>
<dbReference type="Pfam" id="PF13669">
    <property type="entry name" value="Glyoxalase_4"/>
    <property type="match status" value="1"/>
</dbReference>
<dbReference type="GO" id="GO:0004493">
    <property type="term" value="F:methylmalonyl-CoA epimerase activity"/>
    <property type="evidence" value="ECO:0007669"/>
    <property type="project" value="TreeGrafter"/>
</dbReference>
<dbReference type="AlphaFoldDB" id="A0A0A9YFW7"/>
<reference evidence="3" key="2">
    <citation type="submission" date="2014-07" db="EMBL/GenBank/DDBJ databases">
        <authorList>
            <person name="Hull J."/>
        </authorList>
    </citation>
    <scope>NUCLEOTIDE SEQUENCE</scope>
</reference>
<evidence type="ECO:0000256" key="1">
    <source>
        <dbReference type="ARBA" id="ARBA00022723"/>
    </source>
</evidence>
<dbReference type="PANTHER" id="PTHR43048">
    <property type="entry name" value="METHYLMALONYL-COA EPIMERASE"/>
    <property type="match status" value="1"/>
</dbReference>
<dbReference type="InterPro" id="IPR037523">
    <property type="entry name" value="VOC_core"/>
</dbReference>
<organism evidence="3">
    <name type="scientific">Lygus hesperus</name>
    <name type="common">Western plant bug</name>
    <dbReference type="NCBI Taxonomy" id="30085"/>
    <lineage>
        <taxon>Eukaryota</taxon>
        <taxon>Metazoa</taxon>
        <taxon>Ecdysozoa</taxon>
        <taxon>Arthropoda</taxon>
        <taxon>Hexapoda</taxon>
        <taxon>Insecta</taxon>
        <taxon>Pterygota</taxon>
        <taxon>Neoptera</taxon>
        <taxon>Paraneoptera</taxon>
        <taxon>Hemiptera</taxon>
        <taxon>Heteroptera</taxon>
        <taxon>Panheteroptera</taxon>
        <taxon>Cimicomorpha</taxon>
        <taxon>Miridae</taxon>
        <taxon>Mirini</taxon>
        <taxon>Lygus</taxon>
    </lineage>
</organism>